<dbReference type="InterPro" id="IPR001872">
    <property type="entry name" value="Peptidase_A8"/>
</dbReference>
<dbReference type="HAMAP" id="MF_00161">
    <property type="entry name" value="LspA"/>
    <property type="match status" value="1"/>
</dbReference>
<dbReference type="OrthoDB" id="9810259at2"/>
<evidence type="ECO:0000256" key="6">
    <source>
        <dbReference type="ARBA" id="ARBA00022801"/>
    </source>
</evidence>
<organism evidence="12 13">
    <name type="scientific">Glaesserella australis</name>
    <dbReference type="NCBI Taxonomy" id="2094024"/>
    <lineage>
        <taxon>Bacteria</taxon>
        <taxon>Pseudomonadati</taxon>
        <taxon>Pseudomonadota</taxon>
        <taxon>Gammaproteobacteria</taxon>
        <taxon>Pasteurellales</taxon>
        <taxon>Pasteurellaceae</taxon>
        <taxon>Glaesserella</taxon>
    </lineage>
</organism>
<proteinExistence type="inferred from homology"/>
<evidence type="ECO:0000256" key="1">
    <source>
        <dbReference type="ARBA" id="ARBA00006139"/>
    </source>
</evidence>
<keyword evidence="13" id="KW-1185">Reference proteome</keyword>
<evidence type="ECO:0000256" key="9">
    <source>
        <dbReference type="HAMAP-Rule" id="MF_00161"/>
    </source>
</evidence>
<dbReference type="AlphaFoldDB" id="A0A328BYH7"/>
<protein>
    <recommendedName>
        <fullName evidence="9">Lipoprotein signal peptidase</fullName>
        <ecNumber evidence="9">3.4.23.36</ecNumber>
    </recommendedName>
    <alternativeName>
        <fullName evidence="9">Prolipoprotein signal peptidase</fullName>
    </alternativeName>
    <alternativeName>
        <fullName evidence="9">Signal peptidase II</fullName>
        <shortName evidence="9">SPase II</shortName>
    </alternativeName>
</protein>
<evidence type="ECO:0000256" key="2">
    <source>
        <dbReference type="ARBA" id="ARBA00022475"/>
    </source>
</evidence>
<feature type="transmembrane region" description="Helical" evidence="9">
    <location>
        <begin position="62"/>
        <end position="83"/>
    </location>
</feature>
<dbReference type="GO" id="GO:0004190">
    <property type="term" value="F:aspartic-type endopeptidase activity"/>
    <property type="evidence" value="ECO:0007669"/>
    <property type="project" value="UniProtKB-UniRule"/>
</dbReference>
<keyword evidence="3 9" id="KW-0645">Protease</keyword>
<keyword evidence="2 9" id="KW-1003">Cell membrane</keyword>
<dbReference type="RefSeq" id="WP_111750189.1">
    <property type="nucleotide sequence ID" value="NZ_PTPX01000014.1"/>
</dbReference>
<evidence type="ECO:0000256" key="3">
    <source>
        <dbReference type="ARBA" id="ARBA00022670"/>
    </source>
</evidence>
<dbReference type="EC" id="3.4.23.36" evidence="9"/>
<dbReference type="Proteomes" id="UP000248689">
    <property type="component" value="Unassembled WGS sequence"/>
</dbReference>
<dbReference type="Pfam" id="PF01252">
    <property type="entry name" value="Peptidase_A8"/>
    <property type="match status" value="1"/>
</dbReference>
<evidence type="ECO:0000256" key="4">
    <source>
        <dbReference type="ARBA" id="ARBA00022692"/>
    </source>
</evidence>
<dbReference type="PRINTS" id="PR00781">
    <property type="entry name" value="LIPOSIGPTASE"/>
</dbReference>
<dbReference type="PANTHER" id="PTHR33695">
    <property type="entry name" value="LIPOPROTEIN SIGNAL PEPTIDASE"/>
    <property type="match status" value="1"/>
</dbReference>
<comment type="function">
    <text evidence="9 10">This protein specifically catalyzes the removal of signal peptides from prolipoproteins.</text>
</comment>
<accession>A0A328BYH7</accession>
<evidence type="ECO:0000256" key="10">
    <source>
        <dbReference type="RuleBase" id="RU000594"/>
    </source>
</evidence>
<keyword evidence="4 9" id="KW-0812">Transmembrane</keyword>
<comment type="pathway">
    <text evidence="9">Protein modification; lipoprotein biosynthesis (signal peptide cleavage).</text>
</comment>
<sequence>MKTALKWLWLSLIAILIDLGVKQLVVERFELSESINLLPFFNLTYARNYGAAFSFLADQSGWQTYFFLGLALFISGFLTYLLYQNKAKSQWENVGYALIIGGGLANGIDRAFRGYVVDYLHLFWKTWHYPIFNLADVFIFVGVCSLFVNSYQEEKAITTPYVNKNSSY</sequence>
<comment type="similarity">
    <text evidence="1 9 11">Belongs to the peptidase A8 family.</text>
</comment>
<dbReference type="UniPathway" id="UPA00665"/>
<dbReference type="PANTHER" id="PTHR33695:SF1">
    <property type="entry name" value="LIPOPROTEIN SIGNAL PEPTIDASE"/>
    <property type="match status" value="1"/>
</dbReference>
<dbReference type="NCBIfam" id="TIGR00077">
    <property type="entry name" value="lspA"/>
    <property type="match status" value="1"/>
</dbReference>
<keyword evidence="5 9" id="KW-0064">Aspartyl protease</keyword>
<feature type="transmembrane region" description="Helical" evidence="9">
    <location>
        <begin position="7"/>
        <end position="26"/>
    </location>
</feature>
<evidence type="ECO:0000313" key="13">
    <source>
        <dbReference type="Proteomes" id="UP000248689"/>
    </source>
</evidence>
<comment type="caution">
    <text evidence="12">The sequence shown here is derived from an EMBL/GenBank/DDBJ whole genome shotgun (WGS) entry which is preliminary data.</text>
</comment>
<keyword evidence="7 9" id="KW-1133">Transmembrane helix</keyword>
<gene>
    <name evidence="9" type="primary">lspA</name>
    <name evidence="12" type="ORF">C5N92_07275</name>
</gene>
<feature type="transmembrane region" description="Helical" evidence="9">
    <location>
        <begin position="95"/>
        <end position="115"/>
    </location>
</feature>
<dbReference type="EMBL" id="PTPX01000014">
    <property type="protein sequence ID" value="RAL18507.1"/>
    <property type="molecule type" value="Genomic_DNA"/>
</dbReference>
<evidence type="ECO:0000256" key="8">
    <source>
        <dbReference type="ARBA" id="ARBA00023136"/>
    </source>
</evidence>
<dbReference type="GO" id="GO:0005886">
    <property type="term" value="C:plasma membrane"/>
    <property type="evidence" value="ECO:0007669"/>
    <property type="project" value="UniProtKB-SubCell"/>
</dbReference>
<reference evidence="13" key="1">
    <citation type="submission" date="2018-02" db="EMBL/GenBank/DDBJ databases">
        <title>Glaesserella australis sp. nov., isolated from the lungs of pigs.</title>
        <authorList>
            <person name="Turni C."/>
            <person name="Christensen H."/>
        </authorList>
    </citation>
    <scope>NUCLEOTIDE SEQUENCE [LARGE SCALE GENOMIC DNA]</scope>
    <source>
        <strain evidence="13">HS4635</strain>
    </source>
</reference>
<feature type="active site" evidence="9">
    <location>
        <position position="136"/>
    </location>
</feature>
<keyword evidence="8 9" id="KW-0472">Membrane</keyword>
<evidence type="ECO:0000256" key="11">
    <source>
        <dbReference type="RuleBase" id="RU004181"/>
    </source>
</evidence>
<evidence type="ECO:0000313" key="12">
    <source>
        <dbReference type="EMBL" id="RAL18507.1"/>
    </source>
</evidence>
<dbReference type="PROSITE" id="PS00855">
    <property type="entry name" value="SPASE_II"/>
    <property type="match status" value="1"/>
</dbReference>
<feature type="active site" evidence="9">
    <location>
        <position position="118"/>
    </location>
</feature>
<evidence type="ECO:0000256" key="7">
    <source>
        <dbReference type="ARBA" id="ARBA00022989"/>
    </source>
</evidence>
<dbReference type="GO" id="GO:0006508">
    <property type="term" value="P:proteolysis"/>
    <property type="evidence" value="ECO:0007669"/>
    <property type="project" value="UniProtKB-KW"/>
</dbReference>
<evidence type="ECO:0000256" key="5">
    <source>
        <dbReference type="ARBA" id="ARBA00022750"/>
    </source>
</evidence>
<comment type="subcellular location">
    <subcellularLocation>
        <location evidence="9">Cell membrane</location>
        <topology evidence="9">Multi-pass membrane protein</topology>
    </subcellularLocation>
</comment>
<name>A0A328BYH7_9PAST</name>
<keyword evidence="6 9" id="KW-0378">Hydrolase</keyword>
<feature type="transmembrane region" description="Helical" evidence="9">
    <location>
        <begin position="127"/>
        <end position="148"/>
    </location>
</feature>
<comment type="catalytic activity">
    <reaction evidence="9 10">
        <text>Release of signal peptides from bacterial membrane prolipoproteins. Hydrolyzes -Xaa-Yaa-Zaa-|-(S,diacylglyceryl)Cys-, in which Xaa is hydrophobic (preferably Leu), and Yaa (Ala or Ser) and Zaa (Gly or Ala) have small, neutral side chains.</text>
        <dbReference type="EC" id="3.4.23.36"/>
    </reaction>
</comment>